<protein>
    <submittedName>
        <fullName evidence="2">Uncharacterized protein</fullName>
    </submittedName>
</protein>
<sequence length="85" mass="9694">MIIGLCYLAVGCFLFWIGYQHWKFRREETVGALEAAILKAANEEPQKLSKLDWILKYFQAIMGFILGPIFAAFGVIIVLNELDLL</sequence>
<organism evidence="2 3">
    <name type="scientific">Altererythrobacter arenosus</name>
    <dbReference type="NCBI Taxonomy" id="3032592"/>
    <lineage>
        <taxon>Bacteria</taxon>
        <taxon>Pseudomonadati</taxon>
        <taxon>Pseudomonadota</taxon>
        <taxon>Alphaproteobacteria</taxon>
        <taxon>Sphingomonadales</taxon>
        <taxon>Erythrobacteraceae</taxon>
        <taxon>Altererythrobacter</taxon>
    </lineage>
</organism>
<keyword evidence="1" id="KW-0812">Transmembrane</keyword>
<evidence type="ECO:0000256" key="1">
    <source>
        <dbReference type="SAM" id="Phobius"/>
    </source>
</evidence>
<reference evidence="2 3" key="1">
    <citation type="submission" date="2023-03" db="EMBL/GenBank/DDBJ databases">
        <title>Altererythrobacter sp. CAU 1644 isolated from sand.</title>
        <authorList>
            <person name="Kim W."/>
        </authorList>
    </citation>
    <scope>NUCLEOTIDE SEQUENCE [LARGE SCALE GENOMIC DNA]</scope>
    <source>
        <strain evidence="2 3">CAU 1644</strain>
    </source>
</reference>
<dbReference type="Proteomes" id="UP001215827">
    <property type="component" value="Chromosome"/>
</dbReference>
<evidence type="ECO:0000313" key="3">
    <source>
        <dbReference type="Proteomes" id="UP001215827"/>
    </source>
</evidence>
<keyword evidence="3" id="KW-1185">Reference proteome</keyword>
<keyword evidence="1" id="KW-1133">Transmembrane helix</keyword>
<dbReference type="EMBL" id="CP121106">
    <property type="protein sequence ID" value="WFL76184.1"/>
    <property type="molecule type" value="Genomic_DNA"/>
</dbReference>
<feature type="transmembrane region" description="Helical" evidence="1">
    <location>
        <begin position="57"/>
        <end position="79"/>
    </location>
</feature>
<dbReference type="RefSeq" id="WP_278014950.1">
    <property type="nucleotide sequence ID" value="NZ_CP121106.1"/>
</dbReference>
<feature type="transmembrane region" description="Helical" evidence="1">
    <location>
        <begin position="5"/>
        <end position="22"/>
    </location>
</feature>
<proteinExistence type="predicted"/>
<name>A0ABY8FMD1_9SPHN</name>
<evidence type="ECO:0000313" key="2">
    <source>
        <dbReference type="EMBL" id="WFL76184.1"/>
    </source>
</evidence>
<keyword evidence="1" id="KW-0472">Membrane</keyword>
<accession>A0ABY8FMD1</accession>
<gene>
    <name evidence="2" type="ORF">P7228_09240</name>
</gene>